<organism evidence="2 3">
    <name type="scientific">Alkaliphilus hydrothermalis</name>
    <dbReference type="NCBI Taxonomy" id="1482730"/>
    <lineage>
        <taxon>Bacteria</taxon>
        <taxon>Bacillati</taxon>
        <taxon>Bacillota</taxon>
        <taxon>Clostridia</taxon>
        <taxon>Peptostreptococcales</taxon>
        <taxon>Natronincolaceae</taxon>
        <taxon>Alkaliphilus</taxon>
    </lineage>
</organism>
<accession>A0ABS2NRS1</accession>
<feature type="transmembrane region" description="Helical" evidence="1">
    <location>
        <begin position="131"/>
        <end position="150"/>
    </location>
</feature>
<gene>
    <name evidence="2" type="ORF">JOC73_002238</name>
</gene>
<feature type="transmembrane region" description="Helical" evidence="1">
    <location>
        <begin position="156"/>
        <end position="178"/>
    </location>
</feature>
<feature type="transmembrane region" description="Helical" evidence="1">
    <location>
        <begin position="231"/>
        <end position="248"/>
    </location>
</feature>
<comment type="caution">
    <text evidence="2">The sequence shown here is derived from an EMBL/GenBank/DDBJ whole genome shotgun (WGS) entry which is preliminary data.</text>
</comment>
<feature type="transmembrane region" description="Helical" evidence="1">
    <location>
        <begin position="58"/>
        <end position="81"/>
    </location>
</feature>
<dbReference type="InterPro" id="IPR011470">
    <property type="entry name" value="DUF1576"/>
</dbReference>
<feature type="transmembrane region" description="Helical" evidence="1">
    <location>
        <begin position="269"/>
        <end position="294"/>
    </location>
</feature>
<feature type="transmembrane region" description="Helical" evidence="1">
    <location>
        <begin position="324"/>
        <end position="342"/>
    </location>
</feature>
<feature type="transmembrane region" description="Helical" evidence="1">
    <location>
        <begin position="20"/>
        <end position="38"/>
    </location>
</feature>
<evidence type="ECO:0000313" key="2">
    <source>
        <dbReference type="EMBL" id="MBM7615665.1"/>
    </source>
</evidence>
<dbReference type="Pfam" id="PF07613">
    <property type="entry name" value="DUF1576"/>
    <property type="match status" value="2"/>
</dbReference>
<feature type="transmembrane region" description="Helical" evidence="1">
    <location>
        <begin position="93"/>
        <end position="119"/>
    </location>
</feature>
<keyword evidence="3" id="KW-1185">Reference proteome</keyword>
<evidence type="ECO:0008006" key="4">
    <source>
        <dbReference type="Google" id="ProtNLM"/>
    </source>
</evidence>
<name>A0ABS2NRS1_9FIRM</name>
<evidence type="ECO:0000313" key="3">
    <source>
        <dbReference type="Proteomes" id="UP001314796"/>
    </source>
</evidence>
<feature type="transmembrane region" description="Helical" evidence="1">
    <location>
        <begin position="190"/>
        <end position="211"/>
    </location>
</feature>
<dbReference type="EMBL" id="JAFBEE010000015">
    <property type="protein sequence ID" value="MBM7615665.1"/>
    <property type="molecule type" value="Genomic_DNA"/>
</dbReference>
<feature type="transmembrane region" description="Helical" evidence="1">
    <location>
        <begin position="373"/>
        <end position="390"/>
    </location>
</feature>
<keyword evidence="1" id="KW-0472">Membrane</keyword>
<feature type="transmembrane region" description="Helical" evidence="1">
    <location>
        <begin position="396"/>
        <end position="413"/>
    </location>
</feature>
<evidence type="ECO:0000256" key="1">
    <source>
        <dbReference type="SAM" id="Phobius"/>
    </source>
</evidence>
<keyword evidence="1" id="KW-0812">Transmembrane</keyword>
<feature type="transmembrane region" description="Helical" evidence="1">
    <location>
        <begin position="300"/>
        <end position="317"/>
    </location>
</feature>
<proteinExistence type="predicted"/>
<dbReference type="Proteomes" id="UP001314796">
    <property type="component" value="Unassembled WGS sequence"/>
</dbReference>
<keyword evidence="1" id="KW-1133">Transmembrane helix</keyword>
<sequence length="417" mass="44786">MKPGLIAVSEKVKFKIMYSYGIIILLSALIFNPPIEILQGMAKIVVDPSLLVSDYMKIANIGAAFFNSGLLVISAITIVGLSKVNMTGTTMAAIFTVGGFALFGKNIYNVWAILLGVFLYSRYKKENFGKFILPALFGTALGPIVSQISFGLGDGSIFFLIVGNLCGILAGFIMAPLASHFVKFHLGFNLYNLGFTGGMIGTFFMAMFRAFGYENQGRLIVLQGQNLALSIYLIVMFSAFMIVGLYFNKNSFKGYKSLLKRTGRSVQDFVVLEGFGLSLINMALLGFICIAYILAVGGQLNGPVIGGVFTIIGFGAFGKHIKNILPVMLGVVLAAFIMKWQVNEIGPVLAALFGTTLAPIAGQFGWKAGMIAGFLHMAVVMNVGYLHGGMNLYNNGLAGGLVAALMIPLLESLRREA</sequence>
<reference evidence="2 3" key="1">
    <citation type="submission" date="2021-01" db="EMBL/GenBank/DDBJ databases">
        <title>Genomic Encyclopedia of Type Strains, Phase IV (KMG-IV): sequencing the most valuable type-strain genomes for metagenomic binning, comparative biology and taxonomic classification.</title>
        <authorList>
            <person name="Goeker M."/>
        </authorList>
    </citation>
    <scope>NUCLEOTIDE SEQUENCE [LARGE SCALE GENOMIC DNA]</scope>
    <source>
        <strain evidence="2 3">DSM 25890</strain>
    </source>
</reference>
<dbReference type="RefSeq" id="WP_204403113.1">
    <property type="nucleotide sequence ID" value="NZ_JAFBEE010000015.1"/>
</dbReference>
<protein>
    <recommendedName>
        <fullName evidence="4">DUF1576 domain-containing protein</fullName>
    </recommendedName>
</protein>